<keyword evidence="1" id="KW-0812">Transmembrane</keyword>
<organism evidence="2 3">
    <name type="scientific">Levilactobacillus senmaizukei DSM 21775 = NBRC 103853</name>
    <dbReference type="NCBI Taxonomy" id="1423803"/>
    <lineage>
        <taxon>Bacteria</taxon>
        <taxon>Bacillati</taxon>
        <taxon>Bacillota</taxon>
        <taxon>Bacilli</taxon>
        <taxon>Lactobacillales</taxon>
        <taxon>Lactobacillaceae</taxon>
        <taxon>Levilactobacillus</taxon>
    </lineage>
</organism>
<dbReference type="STRING" id="1423803.FD13_GL000572"/>
<feature type="transmembrane region" description="Helical" evidence="1">
    <location>
        <begin position="69"/>
        <end position="92"/>
    </location>
</feature>
<name>A0A0R2DCF2_9LACO</name>
<comment type="caution">
    <text evidence="2">The sequence shown here is derived from an EMBL/GenBank/DDBJ whole genome shotgun (WGS) entry which is preliminary data.</text>
</comment>
<dbReference type="RefSeq" id="WP_061776808.1">
    <property type="nucleotide sequence ID" value="NZ_AYZH01000015.1"/>
</dbReference>
<dbReference type="AlphaFoldDB" id="A0A0R2DCF2"/>
<reference evidence="2 3" key="1">
    <citation type="journal article" date="2015" name="Genome Announc.">
        <title>Expanding the biotechnology potential of lactobacilli through comparative genomics of 213 strains and associated genera.</title>
        <authorList>
            <person name="Sun Z."/>
            <person name="Harris H.M."/>
            <person name="McCann A."/>
            <person name="Guo C."/>
            <person name="Argimon S."/>
            <person name="Zhang W."/>
            <person name="Yang X."/>
            <person name="Jeffery I.B."/>
            <person name="Cooney J.C."/>
            <person name="Kagawa T.F."/>
            <person name="Liu W."/>
            <person name="Song Y."/>
            <person name="Salvetti E."/>
            <person name="Wrobel A."/>
            <person name="Rasinkangas P."/>
            <person name="Parkhill J."/>
            <person name="Rea M.C."/>
            <person name="O'Sullivan O."/>
            <person name="Ritari J."/>
            <person name="Douillard F.P."/>
            <person name="Paul Ross R."/>
            <person name="Yang R."/>
            <person name="Briner A.E."/>
            <person name="Felis G.E."/>
            <person name="de Vos W.M."/>
            <person name="Barrangou R."/>
            <person name="Klaenhammer T.R."/>
            <person name="Caufield P.W."/>
            <person name="Cui Y."/>
            <person name="Zhang H."/>
            <person name="O'Toole P.W."/>
        </authorList>
    </citation>
    <scope>NUCLEOTIDE SEQUENCE [LARGE SCALE GENOMIC DNA]</scope>
    <source>
        <strain evidence="2 3">DSM 21775</strain>
    </source>
</reference>
<protein>
    <recommendedName>
        <fullName evidence="4">Integral membrane protein</fullName>
    </recommendedName>
</protein>
<dbReference type="Proteomes" id="UP000051589">
    <property type="component" value="Unassembled WGS sequence"/>
</dbReference>
<dbReference type="OrthoDB" id="2315025at2"/>
<evidence type="ECO:0000313" key="2">
    <source>
        <dbReference type="EMBL" id="KRN01743.1"/>
    </source>
</evidence>
<feature type="transmembrane region" description="Helical" evidence="1">
    <location>
        <begin position="43"/>
        <end position="63"/>
    </location>
</feature>
<dbReference type="EMBL" id="AYZH01000015">
    <property type="protein sequence ID" value="KRN01743.1"/>
    <property type="molecule type" value="Genomic_DNA"/>
</dbReference>
<feature type="transmembrane region" description="Helical" evidence="1">
    <location>
        <begin position="5"/>
        <end position="22"/>
    </location>
</feature>
<proteinExistence type="predicted"/>
<accession>A0A0R2DCF2</accession>
<keyword evidence="3" id="KW-1185">Reference proteome</keyword>
<sequence length="95" mass="10525">MAITILMICYTLIALWFGWYLFSHRQRTFLVFHPENTPALSKVVATGGVLLLIVGVLSAVATFLNNTVFIAAVLLIGIIIIVSLQVILVRWLPKS</sequence>
<gene>
    <name evidence="2" type="ORF">FD13_GL000572</name>
</gene>
<keyword evidence="1" id="KW-1133">Transmembrane helix</keyword>
<evidence type="ECO:0000256" key="1">
    <source>
        <dbReference type="SAM" id="Phobius"/>
    </source>
</evidence>
<keyword evidence="1" id="KW-0472">Membrane</keyword>
<dbReference type="PATRIC" id="fig|1423803.3.peg.568"/>
<evidence type="ECO:0000313" key="3">
    <source>
        <dbReference type="Proteomes" id="UP000051589"/>
    </source>
</evidence>
<evidence type="ECO:0008006" key="4">
    <source>
        <dbReference type="Google" id="ProtNLM"/>
    </source>
</evidence>